<dbReference type="SUPFAM" id="SSF56801">
    <property type="entry name" value="Acetyl-CoA synthetase-like"/>
    <property type="match status" value="1"/>
</dbReference>
<dbReference type="GO" id="GO:0031956">
    <property type="term" value="F:medium-chain fatty acid-CoA ligase activity"/>
    <property type="evidence" value="ECO:0007669"/>
    <property type="project" value="TreeGrafter"/>
</dbReference>
<dbReference type="Pfam" id="PF13193">
    <property type="entry name" value="AMP-binding_C"/>
    <property type="match status" value="1"/>
</dbReference>
<dbReference type="PROSITE" id="PS00455">
    <property type="entry name" value="AMP_BINDING"/>
    <property type="match status" value="1"/>
</dbReference>
<name>A0A6J6KU01_9ZZZZ</name>
<dbReference type="PANTHER" id="PTHR43201">
    <property type="entry name" value="ACYL-COA SYNTHETASE"/>
    <property type="match status" value="1"/>
</dbReference>
<dbReference type="Gene3D" id="3.40.50.12780">
    <property type="entry name" value="N-terminal domain of ligase-like"/>
    <property type="match status" value="1"/>
</dbReference>
<reference evidence="5" key="1">
    <citation type="submission" date="2020-05" db="EMBL/GenBank/DDBJ databases">
        <authorList>
            <person name="Chiriac C."/>
            <person name="Salcher M."/>
            <person name="Ghai R."/>
            <person name="Kavagutti S V."/>
        </authorList>
    </citation>
    <scope>NUCLEOTIDE SEQUENCE</scope>
</reference>
<dbReference type="AlphaFoldDB" id="A0A6J6KU01"/>
<dbReference type="GO" id="GO:0006631">
    <property type="term" value="P:fatty acid metabolic process"/>
    <property type="evidence" value="ECO:0007669"/>
    <property type="project" value="TreeGrafter"/>
</dbReference>
<evidence type="ECO:0000256" key="1">
    <source>
        <dbReference type="ARBA" id="ARBA00006432"/>
    </source>
</evidence>
<keyword evidence="2" id="KW-0436">Ligase</keyword>
<gene>
    <name evidence="5" type="ORF">UFOPK2214_00724</name>
</gene>
<dbReference type="Gene3D" id="3.30.300.30">
    <property type="match status" value="1"/>
</dbReference>
<dbReference type="InterPro" id="IPR045851">
    <property type="entry name" value="AMP-bd_C_sf"/>
</dbReference>
<sequence>MNELICLDMPCGPQMVDRIRRAWDDGDAIFPLDQRLPAPARALVMQVVQPTKVATLDEETHITGRLVESGDAVVVATSGTTGQPKAVVLTLDAVIASARATSQRLSVSSTDKWLACLPPSHVGGLSVILRSIVTNTPVITVPAFTVESYDTAAREGATLVSLVSTALQRVDSSRYRTIVLGGSRPPHNRPSNTVTTYGMTETGSGVVYDGIPLEDVQIEIRDSIIHIKAPMLMRAYRNGNSPFTTDGWFRTGDIGTMKDGRLSVEGREGDLIISGGENVWPEDVEAAISTSASVADVCVAGVPDPEWGQQVTAWIIPTGNAPSLEEIRSHVKQTLPAHCAPRRIEIVAEIPRTSLGKPRRSELVQSLG</sequence>
<evidence type="ECO:0000259" key="4">
    <source>
        <dbReference type="Pfam" id="PF13193"/>
    </source>
</evidence>
<feature type="domain" description="AMP-dependent synthetase/ligase" evidence="3">
    <location>
        <begin position="72"/>
        <end position="210"/>
    </location>
</feature>
<dbReference type="InterPro" id="IPR042099">
    <property type="entry name" value="ANL_N_sf"/>
</dbReference>
<comment type="similarity">
    <text evidence="1">Belongs to the ATP-dependent AMP-binding enzyme family.</text>
</comment>
<evidence type="ECO:0000313" key="5">
    <source>
        <dbReference type="EMBL" id="CAB4652992.1"/>
    </source>
</evidence>
<dbReference type="Pfam" id="PF00501">
    <property type="entry name" value="AMP-binding"/>
    <property type="match status" value="1"/>
</dbReference>
<accession>A0A6J6KU01</accession>
<dbReference type="InterPro" id="IPR000873">
    <property type="entry name" value="AMP-dep_synth/lig_dom"/>
</dbReference>
<dbReference type="EMBL" id="CAEZWJ010000017">
    <property type="protein sequence ID" value="CAB4652992.1"/>
    <property type="molecule type" value="Genomic_DNA"/>
</dbReference>
<evidence type="ECO:0000256" key="2">
    <source>
        <dbReference type="ARBA" id="ARBA00022598"/>
    </source>
</evidence>
<dbReference type="PANTHER" id="PTHR43201:SF5">
    <property type="entry name" value="MEDIUM-CHAIN ACYL-COA LIGASE ACSF2, MITOCHONDRIAL"/>
    <property type="match status" value="1"/>
</dbReference>
<proteinExistence type="inferred from homology"/>
<evidence type="ECO:0000259" key="3">
    <source>
        <dbReference type="Pfam" id="PF00501"/>
    </source>
</evidence>
<feature type="domain" description="AMP-binding enzyme C-terminal" evidence="4">
    <location>
        <begin position="284"/>
        <end position="357"/>
    </location>
</feature>
<organism evidence="5">
    <name type="scientific">freshwater metagenome</name>
    <dbReference type="NCBI Taxonomy" id="449393"/>
    <lineage>
        <taxon>unclassified sequences</taxon>
        <taxon>metagenomes</taxon>
        <taxon>ecological metagenomes</taxon>
    </lineage>
</organism>
<protein>
    <submittedName>
        <fullName evidence="5">Unannotated protein</fullName>
    </submittedName>
</protein>
<dbReference type="InterPro" id="IPR025110">
    <property type="entry name" value="AMP-bd_C"/>
</dbReference>
<dbReference type="InterPro" id="IPR020845">
    <property type="entry name" value="AMP-binding_CS"/>
</dbReference>